<dbReference type="GO" id="GO:0006298">
    <property type="term" value="P:mismatch repair"/>
    <property type="evidence" value="ECO:0007669"/>
    <property type="project" value="InterPro"/>
</dbReference>
<dbReference type="GO" id="GO:0007131">
    <property type="term" value="P:reciprocal meiotic recombination"/>
    <property type="evidence" value="ECO:0007669"/>
    <property type="project" value="TreeGrafter"/>
</dbReference>
<sequence>MAMAGCFVPAEYASFRIHDALLSRLSNDDDMEKGLSTFASEMASSAMILGIATSDSLILIDELGRGTSPTEGVGISHAIAEKLIKLKPPSFGPGLLMAPPKTWTIMVLIFSLQRLDLARLADLPEDVLTEGKRVATKLSELEAKKHEESKSTQISTRRKALLRVNP</sequence>
<keyword evidence="8" id="KW-1185">Reference proteome</keyword>
<evidence type="ECO:0000313" key="8">
    <source>
        <dbReference type="Proteomes" id="UP001385951"/>
    </source>
</evidence>
<proteinExistence type="inferred from homology"/>
<dbReference type="Proteomes" id="UP001385951">
    <property type="component" value="Unassembled WGS sequence"/>
</dbReference>
<dbReference type="Gene3D" id="3.40.50.300">
    <property type="entry name" value="P-loop containing nucleotide triphosphate hydrolases"/>
    <property type="match status" value="1"/>
</dbReference>
<dbReference type="PANTHER" id="PTHR11361:SF21">
    <property type="entry name" value="MUTS PROTEIN HOMOLOG 4"/>
    <property type="match status" value="1"/>
</dbReference>
<feature type="domain" description="DNA mismatch repair proteins mutS family" evidence="6">
    <location>
        <begin position="56"/>
        <end position="72"/>
    </location>
</feature>
<protein>
    <recommendedName>
        <fullName evidence="6">DNA mismatch repair proteins mutS family domain-containing protein</fullName>
    </recommendedName>
</protein>
<dbReference type="SMART" id="SM00534">
    <property type="entry name" value="MUTSac"/>
    <property type="match status" value="1"/>
</dbReference>
<comment type="similarity">
    <text evidence="1">Belongs to the DNA mismatch repair MutS family.</text>
</comment>
<feature type="compositionally biased region" description="Basic residues" evidence="5">
    <location>
        <begin position="156"/>
        <end position="166"/>
    </location>
</feature>
<dbReference type="PROSITE" id="PS00486">
    <property type="entry name" value="DNA_MISMATCH_REPAIR_2"/>
    <property type="match status" value="1"/>
</dbReference>
<dbReference type="PANTHER" id="PTHR11361">
    <property type="entry name" value="DNA MISMATCH REPAIR PROTEIN MUTS FAMILY MEMBER"/>
    <property type="match status" value="1"/>
</dbReference>
<name>A0AAW0GAD8_9APHY</name>
<dbReference type="GO" id="GO:0140664">
    <property type="term" value="F:ATP-dependent DNA damage sensor activity"/>
    <property type="evidence" value="ECO:0007669"/>
    <property type="project" value="InterPro"/>
</dbReference>
<dbReference type="SUPFAM" id="SSF52540">
    <property type="entry name" value="P-loop containing nucleoside triphosphate hydrolases"/>
    <property type="match status" value="1"/>
</dbReference>
<evidence type="ECO:0000256" key="1">
    <source>
        <dbReference type="ARBA" id="ARBA00006271"/>
    </source>
</evidence>
<dbReference type="AlphaFoldDB" id="A0AAW0GAD8"/>
<evidence type="ECO:0000313" key="7">
    <source>
        <dbReference type="EMBL" id="KAK7688085.1"/>
    </source>
</evidence>
<dbReference type="InterPro" id="IPR027417">
    <property type="entry name" value="P-loop_NTPase"/>
</dbReference>
<keyword evidence="3" id="KW-0067">ATP-binding</keyword>
<feature type="region of interest" description="Disordered" evidence="5">
    <location>
        <begin position="145"/>
        <end position="166"/>
    </location>
</feature>
<organism evidence="7 8">
    <name type="scientific">Cerrena zonata</name>
    <dbReference type="NCBI Taxonomy" id="2478898"/>
    <lineage>
        <taxon>Eukaryota</taxon>
        <taxon>Fungi</taxon>
        <taxon>Dikarya</taxon>
        <taxon>Basidiomycota</taxon>
        <taxon>Agaricomycotina</taxon>
        <taxon>Agaricomycetes</taxon>
        <taxon>Polyporales</taxon>
        <taxon>Cerrenaceae</taxon>
        <taxon>Cerrena</taxon>
    </lineage>
</organism>
<evidence type="ECO:0000256" key="5">
    <source>
        <dbReference type="SAM" id="MobiDB-lite"/>
    </source>
</evidence>
<accession>A0AAW0GAD8</accession>
<dbReference type="GO" id="GO:0005524">
    <property type="term" value="F:ATP binding"/>
    <property type="evidence" value="ECO:0007669"/>
    <property type="project" value="UniProtKB-KW"/>
</dbReference>
<dbReference type="Pfam" id="PF00488">
    <property type="entry name" value="MutS_V"/>
    <property type="match status" value="1"/>
</dbReference>
<evidence type="ECO:0000256" key="2">
    <source>
        <dbReference type="ARBA" id="ARBA00022741"/>
    </source>
</evidence>
<evidence type="ECO:0000259" key="6">
    <source>
        <dbReference type="PROSITE" id="PS00486"/>
    </source>
</evidence>
<dbReference type="GO" id="GO:0030983">
    <property type="term" value="F:mismatched DNA binding"/>
    <property type="evidence" value="ECO:0007669"/>
    <property type="project" value="InterPro"/>
</dbReference>
<dbReference type="EMBL" id="JASBNA010000011">
    <property type="protein sequence ID" value="KAK7688085.1"/>
    <property type="molecule type" value="Genomic_DNA"/>
</dbReference>
<keyword evidence="2" id="KW-0547">Nucleotide-binding</keyword>
<reference evidence="7 8" key="1">
    <citation type="submission" date="2022-09" db="EMBL/GenBank/DDBJ databases">
        <authorList>
            <person name="Palmer J.M."/>
        </authorList>
    </citation>
    <scope>NUCLEOTIDE SEQUENCE [LARGE SCALE GENOMIC DNA]</scope>
    <source>
        <strain evidence="7 8">DSM 7382</strain>
    </source>
</reference>
<gene>
    <name evidence="7" type="ORF">QCA50_008455</name>
</gene>
<dbReference type="GO" id="GO:0005634">
    <property type="term" value="C:nucleus"/>
    <property type="evidence" value="ECO:0007669"/>
    <property type="project" value="TreeGrafter"/>
</dbReference>
<evidence type="ECO:0000256" key="3">
    <source>
        <dbReference type="ARBA" id="ARBA00022840"/>
    </source>
</evidence>
<evidence type="ECO:0000256" key="4">
    <source>
        <dbReference type="ARBA" id="ARBA00023125"/>
    </source>
</evidence>
<comment type="caution">
    <text evidence="7">The sequence shown here is derived from an EMBL/GenBank/DDBJ whole genome shotgun (WGS) entry which is preliminary data.</text>
</comment>
<dbReference type="InterPro" id="IPR045076">
    <property type="entry name" value="MutS"/>
</dbReference>
<keyword evidence="4" id="KW-0238">DNA-binding</keyword>
<dbReference type="InterPro" id="IPR000432">
    <property type="entry name" value="DNA_mismatch_repair_MutS_C"/>
</dbReference>